<evidence type="ECO:0000313" key="3">
    <source>
        <dbReference type="Proteomes" id="UP001590951"/>
    </source>
</evidence>
<proteinExistence type="predicted"/>
<dbReference type="Proteomes" id="UP001590951">
    <property type="component" value="Unassembled WGS sequence"/>
</dbReference>
<feature type="region of interest" description="Disordered" evidence="1">
    <location>
        <begin position="41"/>
        <end position="64"/>
    </location>
</feature>
<evidence type="ECO:0000313" key="2">
    <source>
        <dbReference type="EMBL" id="KAL2051085.1"/>
    </source>
</evidence>
<protein>
    <recommendedName>
        <fullName evidence="4">F-box domain-containing protein</fullName>
    </recommendedName>
</protein>
<dbReference type="EMBL" id="JBHFEH010000039">
    <property type="protein sequence ID" value="KAL2051085.1"/>
    <property type="molecule type" value="Genomic_DNA"/>
</dbReference>
<organism evidence="2 3">
    <name type="scientific">Lepraria finkii</name>
    <dbReference type="NCBI Taxonomy" id="1340010"/>
    <lineage>
        <taxon>Eukaryota</taxon>
        <taxon>Fungi</taxon>
        <taxon>Dikarya</taxon>
        <taxon>Ascomycota</taxon>
        <taxon>Pezizomycotina</taxon>
        <taxon>Lecanoromycetes</taxon>
        <taxon>OSLEUM clade</taxon>
        <taxon>Lecanoromycetidae</taxon>
        <taxon>Lecanorales</taxon>
        <taxon>Lecanorineae</taxon>
        <taxon>Stereocaulaceae</taxon>
        <taxon>Lepraria</taxon>
    </lineage>
</organism>
<reference evidence="2 3" key="1">
    <citation type="submission" date="2024-09" db="EMBL/GenBank/DDBJ databases">
        <title>Rethinking Asexuality: The Enigmatic Case of Functional Sexual Genes in Lepraria (Stereocaulaceae).</title>
        <authorList>
            <person name="Doellman M."/>
            <person name="Sun Y."/>
            <person name="Barcenas-Pena A."/>
            <person name="Lumbsch H.T."/>
            <person name="Grewe F."/>
        </authorList>
    </citation>
    <scope>NUCLEOTIDE SEQUENCE [LARGE SCALE GENOMIC DNA]</scope>
    <source>
        <strain evidence="2 3">Grewe 0041</strain>
    </source>
</reference>
<name>A0ABR4B028_9LECA</name>
<evidence type="ECO:0008006" key="4">
    <source>
        <dbReference type="Google" id="ProtNLM"/>
    </source>
</evidence>
<accession>A0ABR4B028</accession>
<comment type="caution">
    <text evidence="2">The sequence shown here is derived from an EMBL/GenBank/DDBJ whole genome shotgun (WGS) entry which is preliminary data.</text>
</comment>
<keyword evidence="3" id="KW-1185">Reference proteome</keyword>
<evidence type="ECO:0000256" key="1">
    <source>
        <dbReference type="SAM" id="MobiDB-lite"/>
    </source>
</evidence>
<sequence>MKTDAKTGPGFLDLPLEIRNEIYRELLISPRVSRRVSNPAYYPSAIDSEPIGNPPPEDAEAGTV</sequence>
<gene>
    <name evidence="2" type="ORF">ABVK25_008679</name>
</gene>